<sequence>MRSRHGSAEANHWESAPSPGGPGVFSAPAQFERSTTKSLTAYWLSDTWWRPSGGVFWVSRILGRTKRIGSDMQAARIKCDDIPQERHNLALTTC</sequence>
<proteinExistence type="predicted"/>
<reference evidence="2" key="1">
    <citation type="journal article" date="2022" name="bioRxiv">
        <title>Sequencing and chromosome-scale assembly of the giantPleurodeles waltlgenome.</title>
        <authorList>
            <person name="Brown T."/>
            <person name="Elewa A."/>
            <person name="Iarovenko S."/>
            <person name="Subramanian E."/>
            <person name="Araus A.J."/>
            <person name="Petzold A."/>
            <person name="Susuki M."/>
            <person name="Suzuki K.-i.T."/>
            <person name="Hayashi T."/>
            <person name="Toyoda A."/>
            <person name="Oliveira C."/>
            <person name="Osipova E."/>
            <person name="Leigh N.D."/>
            <person name="Simon A."/>
            <person name="Yun M.H."/>
        </authorList>
    </citation>
    <scope>NUCLEOTIDE SEQUENCE</scope>
    <source>
        <strain evidence="2">20211129_DDA</strain>
        <tissue evidence="2">Liver</tissue>
    </source>
</reference>
<keyword evidence="3" id="KW-1185">Reference proteome</keyword>
<organism evidence="2 3">
    <name type="scientific">Pleurodeles waltl</name>
    <name type="common">Iberian ribbed newt</name>
    <dbReference type="NCBI Taxonomy" id="8319"/>
    <lineage>
        <taxon>Eukaryota</taxon>
        <taxon>Metazoa</taxon>
        <taxon>Chordata</taxon>
        <taxon>Craniata</taxon>
        <taxon>Vertebrata</taxon>
        <taxon>Euteleostomi</taxon>
        <taxon>Amphibia</taxon>
        <taxon>Batrachia</taxon>
        <taxon>Caudata</taxon>
        <taxon>Salamandroidea</taxon>
        <taxon>Salamandridae</taxon>
        <taxon>Pleurodelinae</taxon>
        <taxon>Pleurodeles</taxon>
    </lineage>
</organism>
<dbReference type="Proteomes" id="UP001066276">
    <property type="component" value="Chromosome 9"/>
</dbReference>
<protein>
    <submittedName>
        <fullName evidence="2">Uncharacterized protein</fullName>
    </submittedName>
</protein>
<dbReference type="AlphaFoldDB" id="A0AAV7MM77"/>
<evidence type="ECO:0000313" key="3">
    <source>
        <dbReference type="Proteomes" id="UP001066276"/>
    </source>
</evidence>
<name>A0AAV7MM77_PLEWA</name>
<comment type="caution">
    <text evidence="2">The sequence shown here is derived from an EMBL/GenBank/DDBJ whole genome shotgun (WGS) entry which is preliminary data.</text>
</comment>
<feature type="region of interest" description="Disordered" evidence="1">
    <location>
        <begin position="1"/>
        <end position="28"/>
    </location>
</feature>
<gene>
    <name evidence="2" type="ORF">NDU88_002047</name>
</gene>
<accession>A0AAV7MM77</accession>
<dbReference type="EMBL" id="JANPWB010000013">
    <property type="protein sequence ID" value="KAJ1104637.1"/>
    <property type="molecule type" value="Genomic_DNA"/>
</dbReference>
<evidence type="ECO:0000313" key="2">
    <source>
        <dbReference type="EMBL" id="KAJ1104637.1"/>
    </source>
</evidence>
<evidence type="ECO:0000256" key="1">
    <source>
        <dbReference type="SAM" id="MobiDB-lite"/>
    </source>
</evidence>